<feature type="domain" description="Response regulatory" evidence="13">
    <location>
        <begin position="428"/>
        <end position="547"/>
    </location>
</feature>
<keyword evidence="6" id="KW-0418">Kinase</keyword>
<dbReference type="PANTHER" id="PTHR45339:SF1">
    <property type="entry name" value="HYBRID SIGNAL TRANSDUCTION HISTIDINE KINASE J"/>
    <property type="match status" value="1"/>
</dbReference>
<dbReference type="SMART" id="SM00388">
    <property type="entry name" value="HisKA"/>
    <property type="match status" value="1"/>
</dbReference>
<feature type="modified residue" description="4-aspartylphosphate" evidence="11">
    <location>
        <position position="477"/>
    </location>
</feature>
<dbReference type="Pfam" id="PF00072">
    <property type="entry name" value="Response_reg"/>
    <property type="match status" value="1"/>
</dbReference>
<evidence type="ECO:0000256" key="8">
    <source>
        <dbReference type="ARBA" id="ARBA00023012"/>
    </source>
</evidence>
<keyword evidence="3 11" id="KW-0597">Phosphoprotein</keyword>
<dbReference type="RefSeq" id="WP_308135147.1">
    <property type="nucleotide sequence ID" value="NZ_CP133217.1"/>
</dbReference>
<evidence type="ECO:0000256" key="5">
    <source>
        <dbReference type="ARBA" id="ARBA00022741"/>
    </source>
</evidence>
<dbReference type="Proteomes" id="UP001223336">
    <property type="component" value="Unassembled WGS sequence"/>
</dbReference>
<evidence type="ECO:0000256" key="6">
    <source>
        <dbReference type="ARBA" id="ARBA00022777"/>
    </source>
</evidence>
<dbReference type="PANTHER" id="PTHR45339">
    <property type="entry name" value="HYBRID SIGNAL TRANSDUCTION HISTIDINE KINASE J"/>
    <property type="match status" value="1"/>
</dbReference>
<dbReference type="PRINTS" id="PR00344">
    <property type="entry name" value="BCTRLSENSOR"/>
</dbReference>
<evidence type="ECO:0000259" key="12">
    <source>
        <dbReference type="PROSITE" id="PS50109"/>
    </source>
</evidence>
<dbReference type="InterPro" id="IPR011006">
    <property type="entry name" value="CheY-like_superfamily"/>
</dbReference>
<evidence type="ECO:0000256" key="2">
    <source>
        <dbReference type="ARBA" id="ARBA00012438"/>
    </source>
</evidence>
<feature type="domain" description="Histidine kinase" evidence="12">
    <location>
        <begin position="183"/>
        <end position="405"/>
    </location>
</feature>
<dbReference type="GO" id="GO:0000155">
    <property type="term" value="F:phosphorelay sensor kinase activity"/>
    <property type="evidence" value="ECO:0007669"/>
    <property type="project" value="InterPro"/>
</dbReference>
<dbReference type="GO" id="GO:0005524">
    <property type="term" value="F:ATP binding"/>
    <property type="evidence" value="ECO:0007669"/>
    <property type="project" value="UniProtKB-KW"/>
</dbReference>
<dbReference type="InterPro" id="IPR001789">
    <property type="entry name" value="Sig_transdc_resp-reg_receiver"/>
</dbReference>
<sequence length="555" mass="61109">MSPTLELVSIQYALALLIGQDLDLRTMLRKFLPPALKLLNCRSGYIWLHKGITLDNATQAPLPCYSYPTLRGALETDQPLLATHILRLANQGWSIKKPGETILIEDMHYHFMPLGDNGLLVVVREPPLPEAHILALGLVLRRLETACLACLQHAYLEDARKEALQAKEMAEQASKAKSEFLAMISHEIRTPMNGIIGLTDLMLYSEVSESQREHLGMIKSSSSALLDIINEILDFSRMEAGTLTLNTAPFQLRALLQDTFAPLALRARAKHLQFQWDILADVPDVLAGDIGRLRQVMINLVGNAIKFTEQGDVSVTISLQSGAPTGQVFVMFAVRDTGIGIPRDKQASIFQPFQQADSSITRRYGGTGLGLTISSQLITMMGGTLRVDSDVGDGSIFYFSVPFAIVAHVKPTAPVAPQALLRAERVLSILLAEDNAVNRMLAVRLLNKAGHHVKVAENGRDAVQAWENNHPDVILMDVQMPIMDGLEATTLIRAQEHAQQLPHTPIVALTANAMSSDREQCLNSGMDDFLSKPFNVQDLLDVLMRVCPVKEINDE</sequence>
<dbReference type="CDD" id="cd17546">
    <property type="entry name" value="REC_hyHK_CKI1_RcsC-like"/>
    <property type="match status" value="1"/>
</dbReference>
<dbReference type="FunFam" id="1.10.287.130:FF:000002">
    <property type="entry name" value="Two-component osmosensing histidine kinase"/>
    <property type="match status" value="1"/>
</dbReference>
<accession>A0AA51MPT0</accession>
<dbReference type="CDD" id="cd16922">
    <property type="entry name" value="HATPase_EvgS-ArcB-TorS-like"/>
    <property type="match status" value="1"/>
</dbReference>
<evidence type="ECO:0000259" key="13">
    <source>
        <dbReference type="PROSITE" id="PS50110"/>
    </source>
</evidence>
<dbReference type="FunFam" id="3.30.565.10:FF:000010">
    <property type="entry name" value="Sensor histidine kinase RcsC"/>
    <property type="match status" value="1"/>
</dbReference>
<evidence type="ECO:0000313" key="14">
    <source>
        <dbReference type="EMBL" id="MDQ5769254.1"/>
    </source>
</evidence>
<evidence type="ECO:0000313" key="16">
    <source>
        <dbReference type="Proteomes" id="UP001223336"/>
    </source>
</evidence>
<comment type="subunit">
    <text evidence="9">At low DSF concentrations, interacts with RpfF.</text>
</comment>
<dbReference type="Pfam" id="PF00512">
    <property type="entry name" value="HisKA"/>
    <property type="match status" value="1"/>
</dbReference>
<dbReference type="CDD" id="cd00082">
    <property type="entry name" value="HisKA"/>
    <property type="match status" value="1"/>
</dbReference>
<evidence type="ECO:0000256" key="7">
    <source>
        <dbReference type="ARBA" id="ARBA00022840"/>
    </source>
</evidence>
<dbReference type="PROSITE" id="PS50109">
    <property type="entry name" value="HIS_KIN"/>
    <property type="match status" value="1"/>
</dbReference>
<keyword evidence="8" id="KW-0902">Two-component regulatory system</keyword>
<organism evidence="15">
    <name type="scientific">Thiothrix subterranea</name>
    <dbReference type="NCBI Taxonomy" id="2735563"/>
    <lineage>
        <taxon>Bacteria</taxon>
        <taxon>Pseudomonadati</taxon>
        <taxon>Pseudomonadota</taxon>
        <taxon>Gammaproteobacteria</taxon>
        <taxon>Thiotrichales</taxon>
        <taxon>Thiotrichaceae</taxon>
        <taxon>Thiothrix</taxon>
    </lineage>
</organism>
<dbReference type="InterPro" id="IPR003661">
    <property type="entry name" value="HisK_dim/P_dom"/>
</dbReference>
<dbReference type="InterPro" id="IPR003594">
    <property type="entry name" value="HATPase_dom"/>
</dbReference>
<evidence type="ECO:0000256" key="3">
    <source>
        <dbReference type="ARBA" id="ARBA00022553"/>
    </source>
</evidence>
<dbReference type="InterPro" id="IPR004358">
    <property type="entry name" value="Sig_transdc_His_kin-like_C"/>
</dbReference>
<proteinExistence type="predicted"/>
<dbReference type="SUPFAM" id="SSF47384">
    <property type="entry name" value="Homodimeric domain of signal transducing histidine kinase"/>
    <property type="match status" value="1"/>
</dbReference>
<evidence type="ECO:0000256" key="11">
    <source>
        <dbReference type="PROSITE-ProRule" id="PRU00169"/>
    </source>
</evidence>
<keyword evidence="4" id="KW-0808">Transferase</keyword>
<name>A0AA51MPT0_9GAMM</name>
<dbReference type="PROSITE" id="PS50110">
    <property type="entry name" value="RESPONSE_REGULATORY"/>
    <property type="match status" value="1"/>
</dbReference>
<dbReference type="SMART" id="SM00387">
    <property type="entry name" value="HATPase_c"/>
    <property type="match status" value="1"/>
</dbReference>
<gene>
    <name evidence="14" type="ORF">RCC75_11985</name>
    <name evidence="15" type="ORF">RCG00_18330</name>
</gene>
<dbReference type="InterPro" id="IPR036097">
    <property type="entry name" value="HisK_dim/P_sf"/>
</dbReference>
<evidence type="ECO:0000256" key="9">
    <source>
        <dbReference type="ARBA" id="ARBA00064003"/>
    </source>
</evidence>
<keyword evidence="5" id="KW-0547">Nucleotide-binding</keyword>
<dbReference type="EMBL" id="JAVFKN010000015">
    <property type="protein sequence ID" value="MDQ5769254.1"/>
    <property type="molecule type" value="Genomic_DNA"/>
</dbReference>
<dbReference type="SUPFAM" id="SSF55874">
    <property type="entry name" value="ATPase domain of HSP90 chaperone/DNA topoisomerase II/histidine kinase"/>
    <property type="match status" value="1"/>
</dbReference>
<dbReference type="SUPFAM" id="SSF52172">
    <property type="entry name" value="CheY-like"/>
    <property type="match status" value="1"/>
</dbReference>
<comment type="catalytic activity">
    <reaction evidence="1">
        <text>ATP + protein L-histidine = ADP + protein N-phospho-L-histidine.</text>
        <dbReference type="EC" id="2.7.13.3"/>
    </reaction>
</comment>
<evidence type="ECO:0000256" key="4">
    <source>
        <dbReference type="ARBA" id="ARBA00022679"/>
    </source>
</evidence>
<protein>
    <recommendedName>
        <fullName evidence="10">Sensory/regulatory protein RpfC</fullName>
        <ecNumber evidence="2">2.7.13.3</ecNumber>
    </recommendedName>
</protein>
<dbReference type="InterPro" id="IPR005467">
    <property type="entry name" value="His_kinase_dom"/>
</dbReference>
<dbReference type="EC" id="2.7.13.3" evidence="2"/>
<keyword evidence="16" id="KW-1185">Reference proteome</keyword>
<keyword evidence="7" id="KW-0067">ATP-binding</keyword>
<dbReference type="Proteomes" id="UP001229862">
    <property type="component" value="Chromosome"/>
</dbReference>
<dbReference type="InterPro" id="IPR036890">
    <property type="entry name" value="HATPase_C_sf"/>
</dbReference>
<dbReference type="AlphaFoldDB" id="A0AA51MPT0"/>
<dbReference type="EMBL" id="CP133217">
    <property type="protein sequence ID" value="WML86237.1"/>
    <property type="molecule type" value="Genomic_DNA"/>
</dbReference>
<dbReference type="Gene3D" id="3.30.565.10">
    <property type="entry name" value="Histidine kinase-like ATPase, C-terminal domain"/>
    <property type="match status" value="1"/>
</dbReference>
<dbReference type="Gene3D" id="3.40.50.2300">
    <property type="match status" value="1"/>
</dbReference>
<evidence type="ECO:0000313" key="15">
    <source>
        <dbReference type="EMBL" id="WML86237.1"/>
    </source>
</evidence>
<dbReference type="SMART" id="SM00448">
    <property type="entry name" value="REC"/>
    <property type="match status" value="1"/>
</dbReference>
<evidence type="ECO:0000256" key="10">
    <source>
        <dbReference type="ARBA" id="ARBA00068150"/>
    </source>
</evidence>
<dbReference type="Gene3D" id="1.10.287.130">
    <property type="match status" value="1"/>
</dbReference>
<reference evidence="15 16" key="1">
    <citation type="submission" date="2023-08" db="EMBL/GenBank/DDBJ databases">
        <title>New molecular markers tilS and rpoB for phylogenetic and monitoring studies of the genus Thiothrix biodiversity.</title>
        <authorList>
            <person name="Ravin N.V."/>
            <person name="Smolyakov D."/>
            <person name="Markov N.D."/>
            <person name="Beletsky A.V."/>
            <person name="Mardanov A.V."/>
            <person name="Rudenko T.S."/>
            <person name="Grabovich M.Y."/>
        </authorList>
    </citation>
    <scope>NUCLEOTIDE SEQUENCE</scope>
    <source>
        <strain evidence="15">DNT52</strain>
        <strain evidence="14 16">H33</strain>
    </source>
</reference>
<dbReference type="Pfam" id="PF02518">
    <property type="entry name" value="HATPase_c"/>
    <property type="match status" value="1"/>
</dbReference>
<evidence type="ECO:0000256" key="1">
    <source>
        <dbReference type="ARBA" id="ARBA00000085"/>
    </source>
</evidence>